<dbReference type="Proteomes" id="UP001319060">
    <property type="component" value="Unassembled WGS sequence"/>
</dbReference>
<reference evidence="1 2" key="1">
    <citation type="submission" date="2021-01" db="EMBL/GenBank/DDBJ databases">
        <title>Genome Sequencing of Type Strains.</title>
        <authorList>
            <person name="Lemaire J.F."/>
            <person name="Inderbitzin P."/>
            <person name="Collins S.B."/>
            <person name="Wespe N."/>
            <person name="Knight-Connoni V."/>
        </authorList>
    </citation>
    <scope>NUCLEOTIDE SEQUENCE [LARGE SCALE GENOMIC DNA]</scope>
    <source>
        <strain evidence="1 2">DSM 14730</strain>
    </source>
</reference>
<proteinExistence type="predicted"/>
<organism evidence="1 2">
    <name type="scientific">Fictibacillus barbaricus</name>
    <dbReference type="NCBI Taxonomy" id="182136"/>
    <lineage>
        <taxon>Bacteria</taxon>
        <taxon>Bacillati</taxon>
        <taxon>Bacillota</taxon>
        <taxon>Bacilli</taxon>
        <taxon>Bacillales</taxon>
        <taxon>Fictibacillaceae</taxon>
        <taxon>Fictibacillus</taxon>
    </lineage>
</organism>
<sequence>MSKYTYPLTGQDSTVNVYPVQLVKVEQMNIEKENIGPRSKSILRNSLNNWSKALNKGMGEKLSLALKLVGLEEKSHQIVFNNDGLINQFAKLRSIEDIESFSKKYGLLGIEPPDNEQIKSSYYSHPSFIFNKYGSSLFEPIQLWHWHINEIHQILKLYDIVKKNSSDDSVSHLIEIKMHTGMFGSLAEDRSVTDRYFVHWTTGEPILMLPEDLEEKPLLEIGQYTLSKVLASHLYGGVHLGTGDIIRNSSTKGFKVLERRYTNSLLAAIYYDLWQKINNDMNIYICGNKSCGSPFIKAGRKKFCSDACKQEAYRDRLKRRKVRDE</sequence>
<name>A0ABS2ZB97_9BACL</name>
<keyword evidence="2" id="KW-1185">Reference proteome</keyword>
<comment type="caution">
    <text evidence="1">The sequence shown here is derived from an EMBL/GenBank/DDBJ whole genome shotgun (WGS) entry which is preliminary data.</text>
</comment>
<evidence type="ECO:0000313" key="1">
    <source>
        <dbReference type="EMBL" id="MBN3543911.1"/>
    </source>
</evidence>
<accession>A0ABS2ZB97</accession>
<gene>
    <name evidence="1" type="ORF">JYA64_01180</name>
</gene>
<dbReference type="EMBL" id="JAFHKS010000037">
    <property type="protein sequence ID" value="MBN3543911.1"/>
    <property type="molecule type" value="Genomic_DNA"/>
</dbReference>
<protein>
    <recommendedName>
        <fullName evidence="3">CGNR zinc finger domain-containing protein</fullName>
    </recommendedName>
</protein>
<evidence type="ECO:0008006" key="3">
    <source>
        <dbReference type="Google" id="ProtNLM"/>
    </source>
</evidence>
<dbReference type="RefSeq" id="WP_188404572.1">
    <property type="nucleotide sequence ID" value="NZ_BMCE01000008.1"/>
</dbReference>
<evidence type="ECO:0000313" key="2">
    <source>
        <dbReference type="Proteomes" id="UP001319060"/>
    </source>
</evidence>